<dbReference type="CDD" id="cd04275">
    <property type="entry name" value="ZnMc_pappalysin_like"/>
    <property type="match status" value="1"/>
</dbReference>
<comment type="similarity">
    <text evidence="1">Belongs to the peptidase M43B family.</text>
</comment>
<keyword evidence="2" id="KW-0645">Protease</keyword>
<evidence type="ECO:0000313" key="12">
    <source>
        <dbReference type="EMBL" id="MCI1187781.1"/>
    </source>
</evidence>
<dbReference type="InterPro" id="IPR008754">
    <property type="entry name" value="Peptidase_M43"/>
</dbReference>
<dbReference type="Proteomes" id="UP001139193">
    <property type="component" value="Unassembled WGS sequence"/>
</dbReference>
<feature type="domain" description="Peptidase M43 pregnancy-associated plasma-A" evidence="10">
    <location>
        <begin position="182"/>
        <end position="324"/>
    </location>
</feature>
<evidence type="ECO:0000256" key="6">
    <source>
        <dbReference type="ARBA" id="ARBA00022833"/>
    </source>
</evidence>
<keyword evidence="7 12" id="KW-0482">Metalloprotease</keyword>
<evidence type="ECO:0000256" key="4">
    <source>
        <dbReference type="ARBA" id="ARBA00022729"/>
    </source>
</evidence>
<evidence type="ECO:0000259" key="11">
    <source>
        <dbReference type="Pfam" id="PF18962"/>
    </source>
</evidence>
<dbReference type="GO" id="GO:0008237">
    <property type="term" value="F:metallopeptidase activity"/>
    <property type="evidence" value="ECO:0007669"/>
    <property type="project" value="UniProtKB-KW"/>
</dbReference>
<dbReference type="SUPFAM" id="SSF55486">
    <property type="entry name" value="Metalloproteases ('zincins'), catalytic domain"/>
    <property type="match status" value="1"/>
</dbReference>
<comment type="caution">
    <text evidence="12">The sequence shown here is derived from an EMBL/GenBank/DDBJ whole genome shotgun (WGS) entry which is preliminary data.</text>
</comment>
<dbReference type="Pfam" id="PF18962">
    <property type="entry name" value="Por_Secre_tail"/>
    <property type="match status" value="1"/>
</dbReference>
<keyword evidence="6" id="KW-0862">Zinc</keyword>
<keyword evidence="5" id="KW-0378">Hydrolase</keyword>
<dbReference type="NCBIfam" id="TIGR04183">
    <property type="entry name" value="Por_Secre_tail"/>
    <property type="match status" value="1"/>
</dbReference>
<gene>
    <name evidence="12" type="ORF">MON38_10150</name>
</gene>
<protein>
    <submittedName>
        <fullName evidence="12">M43 family zinc metalloprotease</fullName>
    </submittedName>
</protein>
<dbReference type="GO" id="GO:0046872">
    <property type="term" value="F:metal ion binding"/>
    <property type="evidence" value="ECO:0007669"/>
    <property type="project" value="UniProtKB-KW"/>
</dbReference>
<keyword evidence="4 9" id="KW-0732">Signal</keyword>
<evidence type="ECO:0000256" key="1">
    <source>
        <dbReference type="ARBA" id="ARBA00008721"/>
    </source>
</evidence>
<evidence type="ECO:0000256" key="7">
    <source>
        <dbReference type="ARBA" id="ARBA00023049"/>
    </source>
</evidence>
<evidence type="ECO:0000313" key="13">
    <source>
        <dbReference type="Proteomes" id="UP001139193"/>
    </source>
</evidence>
<feature type="domain" description="Secretion system C-terminal sorting" evidence="11">
    <location>
        <begin position="355"/>
        <end position="420"/>
    </location>
</feature>
<dbReference type="Gene3D" id="3.40.390.10">
    <property type="entry name" value="Collagenase (Catalytic Domain)"/>
    <property type="match status" value="1"/>
</dbReference>
<dbReference type="EMBL" id="JALBGC010000003">
    <property type="protein sequence ID" value="MCI1187781.1"/>
    <property type="molecule type" value="Genomic_DNA"/>
</dbReference>
<feature type="chain" id="PRO_5040785443" evidence="9">
    <location>
        <begin position="21"/>
        <end position="427"/>
    </location>
</feature>
<keyword evidence="8" id="KW-1015">Disulfide bond</keyword>
<evidence type="ECO:0000256" key="2">
    <source>
        <dbReference type="ARBA" id="ARBA00022670"/>
    </source>
</evidence>
<evidence type="ECO:0000256" key="5">
    <source>
        <dbReference type="ARBA" id="ARBA00022801"/>
    </source>
</evidence>
<evidence type="ECO:0000256" key="8">
    <source>
        <dbReference type="ARBA" id="ARBA00023157"/>
    </source>
</evidence>
<accession>A0A9X1VJZ6</accession>
<evidence type="ECO:0000259" key="10">
    <source>
        <dbReference type="Pfam" id="PF05572"/>
    </source>
</evidence>
<evidence type="ECO:0000256" key="3">
    <source>
        <dbReference type="ARBA" id="ARBA00022723"/>
    </source>
</evidence>
<dbReference type="AlphaFoldDB" id="A0A9X1VJZ6"/>
<dbReference type="InterPro" id="IPR026444">
    <property type="entry name" value="Secre_tail"/>
</dbReference>
<organism evidence="12 13">
    <name type="scientific">Hymenobacter cyanobacteriorum</name>
    <dbReference type="NCBI Taxonomy" id="2926463"/>
    <lineage>
        <taxon>Bacteria</taxon>
        <taxon>Pseudomonadati</taxon>
        <taxon>Bacteroidota</taxon>
        <taxon>Cytophagia</taxon>
        <taxon>Cytophagales</taxon>
        <taxon>Hymenobacteraceae</taxon>
        <taxon>Hymenobacter</taxon>
    </lineage>
</organism>
<reference evidence="12" key="1">
    <citation type="submission" date="2022-03" db="EMBL/GenBank/DDBJ databases">
        <title>Bacterial whole genome sequence for Hymenobacter sp. DH14.</title>
        <authorList>
            <person name="Le V."/>
        </authorList>
    </citation>
    <scope>NUCLEOTIDE SEQUENCE</scope>
    <source>
        <strain evidence="12">DH14</strain>
    </source>
</reference>
<dbReference type="PANTHER" id="PTHR47466:SF1">
    <property type="entry name" value="METALLOPROTEASE MEP1 (AFU_ORTHOLOGUE AFUA_1G07730)-RELATED"/>
    <property type="match status" value="1"/>
</dbReference>
<keyword evidence="13" id="KW-1185">Reference proteome</keyword>
<keyword evidence="3" id="KW-0479">Metal-binding</keyword>
<name>A0A9X1VJZ6_9BACT</name>
<dbReference type="InterPro" id="IPR024079">
    <property type="entry name" value="MetalloPept_cat_dom_sf"/>
</dbReference>
<dbReference type="RefSeq" id="WP_241936055.1">
    <property type="nucleotide sequence ID" value="NZ_JALBGC010000003.1"/>
</dbReference>
<feature type="signal peptide" evidence="9">
    <location>
        <begin position="1"/>
        <end position="20"/>
    </location>
</feature>
<sequence>MNKLYLSALAVLGLSTSALAQDARISISRAPEGSAITRRACGSMEVLEAQLAADPAQAQRMAAIEAHAQRVMASPNLQRTAAGTVIIPVVVHVLYNTAAQNISDAQVQSQIDVLNEDFRKLNADVSKTPAQFAGLAADANVQFVLAKRTPTGAATNGIIHKQTKTASWSTNDAVKNSKRGGDDAWDATKYLNLWACNLGQGLLGYAQFPGGSASTDGVVILYSAFGSRAKYSAGTYTTTYDLGRTATHEVGHWLNLRHIWGDASCGNDLVSDTPTQQTSNYGCPAFPHVTCSNSGDMSMNYMDYTDDKCMYMFSTGQSARMNALFATGGARAGLLTSLGGTAPRAAATTTLATAYPNPTSDVLNLSLPAGADAGRATVHVFDLAGHEMKQISYDSRGQVRVGSLPRGLYYITVGTGADVTRQRFEKE</sequence>
<dbReference type="PANTHER" id="PTHR47466">
    <property type="match status" value="1"/>
</dbReference>
<dbReference type="Pfam" id="PF05572">
    <property type="entry name" value="Peptidase_M43"/>
    <property type="match status" value="1"/>
</dbReference>
<proteinExistence type="inferred from homology"/>
<dbReference type="GO" id="GO:0006508">
    <property type="term" value="P:proteolysis"/>
    <property type="evidence" value="ECO:0007669"/>
    <property type="project" value="UniProtKB-KW"/>
</dbReference>
<evidence type="ECO:0000256" key="9">
    <source>
        <dbReference type="SAM" id="SignalP"/>
    </source>
</evidence>